<dbReference type="CDD" id="cd06577">
    <property type="entry name" value="PASTA_pknB"/>
    <property type="match status" value="3"/>
</dbReference>
<keyword evidence="14" id="KW-0812">Transmembrane</keyword>
<accession>A0A385YU42</accession>
<dbReference type="Pfam" id="PF21160">
    <property type="entry name" value="PrkC-like_PASTA-like"/>
    <property type="match status" value="1"/>
</dbReference>
<evidence type="ECO:0000256" key="4">
    <source>
        <dbReference type="ARBA" id="ARBA00022679"/>
    </source>
</evidence>
<dbReference type="GO" id="GO:0007165">
    <property type="term" value="P:signal transduction"/>
    <property type="evidence" value="ECO:0007669"/>
    <property type="project" value="UniProtKB-ARBA"/>
</dbReference>
<feature type="domain" description="PASTA" evidence="16">
    <location>
        <begin position="488"/>
        <end position="559"/>
    </location>
</feature>
<sequence>MLIGKRISDRYKIMEMIGGGGMSNVYLAHDMILDRDVAIKILRYDFSNEEDLHRRFQREALSATSLHHPNIVNIYDVGEDGDLHYLVMEYVKGATLKQFIHENAPISAYESVEIMLQLTSAIEHAHQNQIIHRDIKPQNILMDDHHHVKITDFGIAMALSATSFTQTNSVLGTVHYLSPEQARGGMATKKSDVYALGIVMYELLTGQLPFSGESAVSIALKHLQNETPSVRAVRPEIPQSLENIIMKATAKDPLHRYKTVLEMEADLKTALSADRMNEKPFVLPFDDGATKAMPIIKEPKKAESLTDTKKVPTYNEPEIVPATPKKKKIWPWILGILGFLVVAFLLVLLAFPDLFGPTKLEVPDVKNMTYEEAVAELEDLGFTIGPKSEEPSAELEEGRVIRSIPEAGKIRTEGTKVSLFVSTGKETMAFPSYIGENIDQVMSLLSNQNFESIDTESVFSDEPEGTILQQEPSADEEIIPEETDVLFQVSKGPDLRTVIDLTEYNEKALKDYAKSSGFRINIVEENYSDSIPAGSVISQKPEAGTTVAPGSTIEVVVSKGPQEKATKTYIQTITIPYEPETDGDEQEVKIYIQDQTRSLAEPAEEFTMTEDTQKRLQLVIVEGQDAVYRIVRDNTIIDEQTIAYEDL</sequence>
<evidence type="ECO:0000259" key="15">
    <source>
        <dbReference type="PROSITE" id="PS50011"/>
    </source>
</evidence>
<dbReference type="OrthoDB" id="9788659at2"/>
<keyword evidence="14" id="KW-1133">Transmembrane helix</keyword>
<dbReference type="GO" id="GO:0071224">
    <property type="term" value="P:cellular response to peptidoglycan"/>
    <property type="evidence" value="ECO:0007669"/>
    <property type="project" value="UniProtKB-ARBA"/>
</dbReference>
<evidence type="ECO:0000256" key="7">
    <source>
        <dbReference type="ARBA" id="ARBA00022840"/>
    </source>
</evidence>
<keyword evidence="8" id="KW-0735">Signal-anchor</keyword>
<evidence type="ECO:0000313" key="17">
    <source>
        <dbReference type="EMBL" id="AYC29198.1"/>
    </source>
</evidence>
<evidence type="ECO:0000259" key="16">
    <source>
        <dbReference type="PROSITE" id="PS51178"/>
    </source>
</evidence>
<dbReference type="Gene3D" id="3.30.10.20">
    <property type="match status" value="3"/>
</dbReference>
<dbReference type="Pfam" id="PF03793">
    <property type="entry name" value="PASTA"/>
    <property type="match status" value="3"/>
</dbReference>
<dbReference type="PANTHER" id="PTHR43289">
    <property type="entry name" value="MITOGEN-ACTIVATED PROTEIN KINASE KINASE KINASE 20-RELATED"/>
    <property type="match status" value="1"/>
</dbReference>
<feature type="transmembrane region" description="Helical" evidence="14">
    <location>
        <begin position="329"/>
        <end position="351"/>
    </location>
</feature>
<organism evidence="17 18">
    <name type="scientific">Paenisporosarcina cavernae</name>
    <dbReference type="NCBI Taxonomy" id="2320858"/>
    <lineage>
        <taxon>Bacteria</taxon>
        <taxon>Bacillati</taxon>
        <taxon>Bacillota</taxon>
        <taxon>Bacilli</taxon>
        <taxon>Bacillales</taxon>
        <taxon>Caryophanaceae</taxon>
        <taxon>Paenisporosarcina</taxon>
    </lineage>
</organism>
<dbReference type="PROSITE" id="PS51178">
    <property type="entry name" value="PASTA"/>
    <property type="match status" value="3"/>
</dbReference>
<dbReference type="GO" id="GO:0009847">
    <property type="term" value="P:spore germination"/>
    <property type="evidence" value="ECO:0007669"/>
    <property type="project" value="UniProtKB-ARBA"/>
</dbReference>
<dbReference type="SUPFAM" id="SSF56112">
    <property type="entry name" value="Protein kinase-like (PK-like)"/>
    <property type="match status" value="1"/>
</dbReference>
<evidence type="ECO:0000256" key="6">
    <source>
        <dbReference type="ARBA" id="ARBA00022777"/>
    </source>
</evidence>
<dbReference type="Gene3D" id="3.30.200.20">
    <property type="entry name" value="Phosphorylase Kinase, domain 1"/>
    <property type="match status" value="1"/>
</dbReference>
<comment type="subcellular location">
    <subcellularLocation>
        <location evidence="11">Spore membrane</location>
        <topology evidence="11">Single-pass type II membrane protein</topology>
    </subcellularLocation>
</comment>
<feature type="domain" description="PASTA" evidence="16">
    <location>
        <begin position="424"/>
        <end position="484"/>
    </location>
</feature>
<dbReference type="CDD" id="cd14014">
    <property type="entry name" value="STKc_PknB_like"/>
    <property type="match status" value="1"/>
</dbReference>
<keyword evidence="3" id="KW-0309">Germination</keyword>
<feature type="domain" description="Protein kinase" evidence="15">
    <location>
        <begin position="11"/>
        <end position="282"/>
    </location>
</feature>
<keyword evidence="18" id="KW-1185">Reference proteome</keyword>
<evidence type="ECO:0000256" key="5">
    <source>
        <dbReference type="ARBA" id="ARBA00022741"/>
    </source>
</evidence>
<gene>
    <name evidence="17" type="primary">pknB</name>
    <name evidence="17" type="ORF">D3873_04625</name>
</gene>
<evidence type="ECO:0000256" key="1">
    <source>
        <dbReference type="ARBA" id="ARBA00012513"/>
    </source>
</evidence>
<dbReference type="Gene3D" id="1.10.510.10">
    <property type="entry name" value="Transferase(Phosphotransferase) domain 1"/>
    <property type="match status" value="1"/>
</dbReference>
<dbReference type="PROSITE" id="PS00108">
    <property type="entry name" value="PROTEIN_KINASE_ST"/>
    <property type="match status" value="1"/>
</dbReference>
<evidence type="ECO:0000256" key="8">
    <source>
        <dbReference type="ARBA" id="ARBA00022968"/>
    </source>
</evidence>
<proteinExistence type="predicted"/>
<keyword evidence="2" id="KW-0723">Serine/threonine-protein kinase</keyword>
<protein>
    <recommendedName>
        <fullName evidence="12">Serine/threonine-protein kinase PrkC</fullName>
        <ecNumber evidence="1">2.7.11.1</ecNumber>
    </recommendedName>
</protein>
<feature type="domain" description="PASTA" evidence="16">
    <location>
        <begin position="356"/>
        <end position="423"/>
    </location>
</feature>
<dbReference type="SMART" id="SM00220">
    <property type="entry name" value="S_TKc"/>
    <property type="match status" value="1"/>
</dbReference>
<dbReference type="NCBIfam" id="NF033483">
    <property type="entry name" value="PknB_PASTA_kin"/>
    <property type="match status" value="1"/>
</dbReference>
<evidence type="ECO:0000256" key="10">
    <source>
        <dbReference type="ARBA" id="ARBA00048679"/>
    </source>
</evidence>
<dbReference type="InterPro" id="IPR008271">
    <property type="entry name" value="Ser/Thr_kinase_AS"/>
</dbReference>
<evidence type="ECO:0000256" key="13">
    <source>
        <dbReference type="PROSITE-ProRule" id="PRU10141"/>
    </source>
</evidence>
<dbReference type="Proteomes" id="UP000265725">
    <property type="component" value="Chromosome"/>
</dbReference>
<dbReference type="RefSeq" id="WP_119882938.1">
    <property type="nucleotide sequence ID" value="NZ_CP032418.1"/>
</dbReference>
<keyword evidence="14" id="KW-0472">Membrane</keyword>
<dbReference type="Gene3D" id="2.60.40.2560">
    <property type="match status" value="1"/>
</dbReference>
<evidence type="ECO:0000256" key="14">
    <source>
        <dbReference type="SAM" id="Phobius"/>
    </source>
</evidence>
<reference evidence="18" key="1">
    <citation type="submission" date="2018-09" db="EMBL/GenBank/DDBJ databases">
        <authorList>
            <person name="Zhu H."/>
        </authorList>
    </citation>
    <scope>NUCLEOTIDE SEQUENCE [LARGE SCALE GENOMIC DNA]</scope>
    <source>
        <strain evidence="18">K2R23-3</strain>
    </source>
</reference>
<comment type="catalytic activity">
    <reaction evidence="9">
        <text>L-threonyl-[protein] + ATP = O-phospho-L-threonyl-[protein] + ADP + H(+)</text>
        <dbReference type="Rhea" id="RHEA:46608"/>
        <dbReference type="Rhea" id="RHEA-COMP:11060"/>
        <dbReference type="Rhea" id="RHEA-COMP:11605"/>
        <dbReference type="ChEBI" id="CHEBI:15378"/>
        <dbReference type="ChEBI" id="CHEBI:30013"/>
        <dbReference type="ChEBI" id="CHEBI:30616"/>
        <dbReference type="ChEBI" id="CHEBI:61977"/>
        <dbReference type="ChEBI" id="CHEBI:456216"/>
        <dbReference type="EC" id="2.7.11.1"/>
    </reaction>
</comment>
<dbReference type="Pfam" id="PF00069">
    <property type="entry name" value="Pkinase"/>
    <property type="match status" value="1"/>
</dbReference>
<keyword evidence="6 17" id="KW-0418">Kinase</keyword>
<feature type="binding site" evidence="13">
    <location>
        <position position="40"/>
    </location>
    <ligand>
        <name>ATP</name>
        <dbReference type="ChEBI" id="CHEBI:30616"/>
    </ligand>
</feature>
<evidence type="ECO:0000256" key="3">
    <source>
        <dbReference type="ARBA" id="ARBA00022544"/>
    </source>
</evidence>
<dbReference type="FunFam" id="3.30.200.20:FF:000035">
    <property type="entry name" value="Serine/threonine protein kinase Stk1"/>
    <property type="match status" value="1"/>
</dbReference>
<name>A0A385YU42_9BACL</name>
<evidence type="ECO:0000256" key="2">
    <source>
        <dbReference type="ARBA" id="ARBA00022527"/>
    </source>
</evidence>
<dbReference type="InterPro" id="IPR005543">
    <property type="entry name" value="PASTA_dom"/>
</dbReference>
<dbReference type="PANTHER" id="PTHR43289:SF34">
    <property type="entry name" value="SERINE_THREONINE-PROTEIN KINASE YBDM-RELATED"/>
    <property type="match status" value="1"/>
</dbReference>
<dbReference type="SMART" id="SM00740">
    <property type="entry name" value="PASTA"/>
    <property type="match status" value="3"/>
</dbReference>
<evidence type="ECO:0000256" key="11">
    <source>
        <dbReference type="ARBA" id="ARBA00060432"/>
    </source>
</evidence>
<dbReference type="InterPro" id="IPR000719">
    <property type="entry name" value="Prot_kinase_dom"/>
</dbReference>
<dbReference type="InterPro" id="IPR011009">
    <property type="entry name" value="Kinase-like_dom_sf"/>
</dbReference>
<comment type="catalytic activity">
    <reaction evidence="10">
        <text>L-seryl-[protein] + ATP = O-phospho-L-seryl-[protein] + ADP + H(+)</text>
        <dbReference type="Rhea" id="RHEA:17989"/>
        <dbReference type="Rhea" id="RHEA-COMP:9863"/>
        <dbReference type="Rhea" id="RHEA-COMP:11604"/>
        <dbReference type="ChEBI" id="CHEBI:15378"/>
        <dbReference type="ChEBI" id="CHEBI:29999"/>
        <dbReference type="ChEBI" id="CHEBI:30616"/>
        <dbReference type="ChEBI" id="CHEBI:83421"/>
        <dbReference type="ChEBI" id="CHEBI:456216"/>
        <dbReference type="EC" id="2.7.11.1"/>
    </reaction>
</comment>
<dbReference type="PROSITE" id="PS50011">
    <property type="entry name" value="PROTEIN_KINASE_DOM"/>
    <property type="match status" value="1"/>
</dbReference>
<evidence type="ECO:0000256" key="12">
    <source>
        <dbReference type="ARBA" id="ARBA00070041"/>
    </source>
</evidence>
<dbReference type="InterPro" id="IPR017441">
    <property type="entry name" value="Protein_kinase_ATP_BS"/>
</dbReference>
<evidence type="ECO:0000256" key="9">
    <source>
        <dbReference type="ARBA" id="ARBA00047899"/>
    </source>
</evidence>
<evidence type="ECO:0000313" key="18">
    <source>
        <dbReference type="Proteomes" id="UP000265725"/>
    </source>
</evidence>
<keyword evidence="7 13" id="KW-0067">ATP-binding</keyword>
<dbReference type="EC" id="2.7.11.1" evidence="1"/>
<keyword evidence="5 13" id="KW-0547">Nucleotide-binding</keyword>
<dbReference type="GO" id="GO:0005524">
    <property type="term" value="F:ATP binding"/>
    <property type="evidence" value="ECO:0007669"/>
    <property type="project" value="UniProtKB-UniRule"/>
</dbReference>
<keyword evidence="4" id="KW-0808">Transferase</keyword>
<dbReference type="PROSITE" id="PS00107">
    <property type="entry name" value="PROTEIN_KINASE_ATP"/>
    <property type="match status" value="1"/>
</dbReference>
<dbReference type="KEGG" id="paek:D3873_04625"/>
<dbReference type="GO" id="GO:0004674">
    <property type="term" value="F:protein serine/threonine kinase activity"/>
    <property type="evidence" value="ECO:0007669"/>
    <property type="project" value="UniProtKB-KW"/>
</dbReference>
<dbReference type="FunFam" id="1.10.510.10:FF:000021">
    <property type="entry name" value="Serine/threonine protein kinase"/>
    <property type="match status" value="1"/>
</dbReference>
<dbReference type="AlphaFoldDB" id="A0A385YU42"/>
<dbReference type="EMBL" id="CP032418">
    <property type="protein sequence ID" value="AYC29198.1"/>
    <property type="molecule type" value="Genomic_DNA"/>
</dbReference>